<keyword evidence="1" id="KW-0812">Transmembrane</keyword>
<organism evidence="2 3">
    <name type="scientific">Haematococcus lacustris</name>
    <name type="common">Green alga</name>
    <name type="synonym">Haematococcus pluvialis</name>
    <dbReference type="NCBI Taxonomy" id="44745"/>
    <lineage>
        <taxon>Eukaryota</taxon>
        <taxon>Viridiplantae</taxon>
        <taxon>Chlorophyta</taxon>
        <taxon>core chlorophytes</taxon>
        <taxon>Chlorophyceae</taxon>
        <taxon>CS clade</taxon>
        <taxon>Chlamydomonadales</taxon>
        <taxon>Haematococcaceae</taxon>
        <taxon>Haematococcus</taxon>
    </lineage>
</organism>
<reference evidence="2 3" key="1">
    <citation type="submission" date="2020-02" db="EMBL/GenBank/DDBJ databases">
        <title>Draft genome sequence of Haematococcus lacustris strain NIES-144.</title>
        <authorList>
            <person name="Morimoto D."/>
            <person name="Nakagawa S."/>
            <person name="Yoshida T."/>
            <person name="Sawayama S."/>
        </authorList>
    </citation>
    <scope>NUCLEOTIDE SEQUENCE [LARGE SCALE GENOMIC DNA]</scope>
    <source>
        <strain evidence="2 3">NIES-144</strain>
    </source>
</reference>
<evidence type="ECO:0000313" key="3">
    <source>
        <dbReference type="Proteomes" id="UP000485058"/>
    </source>
</evidence>
<dbReference type="Proteomes" id="UP000485058">
    <property type="component" value="Unassembled WGS sequence"/>
</dbReference>
<keyword evidence="3" id="KW-1185">Reference proteome</keyword>
<gene>
    <name evidence="2" type="ORF">HaLaN_21426</name>
</gene>
<evidence type="ECO:0000256" key="1">
    <source>
        <dbReference type="SAM" id="Phobius"/>
    </source>
</evidence>
<keyword evidence="1" id="KW-1133">Transmembrane helix</keyword>
<feature type="transmembrane region" description="Helical" evidence="1">
    <location>
        <begin position="20"/>
        <end position="41"/>
    </location>
</feature>
<protein>
    <submittedName>
        <fullName evidence="2">Uncharacterized protein</fullName>
    </submittedName>
</protein>
<sequence>MAMGMWDGGWMDDVESDDDIEVVIALSILPLLLAAILPLVADLAPPQQHTYCNQPGQMAPPLLKGCTAQRNGAEILTPQSGARSGVQWPSRQ</sequence>
<comment type="caution">
    <text evidence="2">The sequence shown here is derived from an EMBL/GenBank/DDBJ whole genome shotgun (WGS) entry which is preliminary data.</text>
</comment>
<proteinExistence type="predicted"/>
<accession>A0A699ZNJ9</accession>
<keyword evidence="1" id="KW-0472">Membrane</keyword>
<evidence type="ECO:0000313" key="2">
    <source>
        <dbReference type="EMBL" id="GFH23761.1"/>
    </source>
</evidence>
<dbReference type="AlphaFoldDB" id="A0A699ZNJ9"/>
<dbReference type="EMBL" id="BLLF01002357">
    <property type="protein sequence ID" value="GFH23761.1"/>
    <property type="molecule type" value="Genomic_DNA"/>
</dbReference>
<name>A0A699ZNJ9_HAELA</name>